<evidence type="ECO:0000256" key="1">
    <source>
        <dbReference type="ARBA" id="ARBA00004123"/>
    </source>
</evidence>
<dbReference type="InterPro" id="IPR029448">
    <property type="entry name" value="FANCD2"/>
</dbReference>
<keyword evidence="4" id="KW-0539">Nucleus</keyword>
<dbReference type="GO" id="GO:0031573">
    <property type="term" value="P:mitotic intra-S DNA damage checkpoint signaling"/>
    <property type="evidence" value="ECO:0007669"/>
    <property type="project" value="TreeGrafter"/>
</dbReference>
<comment type="subcellular location">
    <subcellularLocation>
        <location evidence="1">Nucleus</location>
    </subcellularLocation>
</comment>
<feature type="compositionally biased region" description="Basic and acidic residues" evidence="6">
    <location>
        <begin position="1389"/>
        <end position="1402"/>
    </location>
</feature>
<feature type="compositionally biased region" description="Basic and acidic residues" evidence="6">
    <location>
        <begin position="866"/>
        <end position="885"/>
    </location>
</feature>
<feature type="region of interest" description="Disordered" evidence="6">
    <location>
        <begin position="1"/>
        <end position="25"/>
    </location>
</feature>
<dbReference type="Pfam" id="PF14631">
    <property type="entry name" value="FancD2"/>
    <property type="match status" value="2"/>
</dbReference>
<reference evidence="7" key="1">
    <citation type="journal article" date="2023" name="Mol. Biol. Evol.">
        <title>Third-Generation Sequencing Reveals the Adaptive Role of the Epigenome in Three Deep-Sea Polychaetes.</title>
        <authorList>
            <person name="Perez M."/>
            <person name="Aroh O."/>
            <person name="Sun Y."/>
            <person name="Lan Y."/>
            <person name="Juniper S.K."/>
            <person name="Young C.R."/>
            <person name="Angers B."/>
            <person name="Qian P.Y."/>
        </authorList>
    </citation>
    <scope>NUCLEOTIDE SEQUENCE</scope>
    <source>
        <strain evidence="7">P08H-3</strain>
    </source>
</reference>
<dbReference type="GO" id="GO:1990918">
    <property type="term" value="P:double-strand break repair involved in meiotic recombination"/>
    <property type="evidence" value="ECO:0007669"/>
    <property type="project" value="TreeGrafter"/>
</dbReference>
<feature type="compositionally biased region" description="Basic residues" evidence="6">
    <location>
        <begin position="853"/>
        <end position="865"/>
    </location>
</feature>
<evidence type="ECO:0008006" key="9">
    <source>
        <dbReference type="Google" id="ProtNLM"/>
    </source>
</evidence>
<dbReference type="GO" id="GO:0005634">
    <property type="term" value="C:nucleus"/>
    <property type="evidence" value="ECO:0007669"/>
    <property type="project" value="UniProtKB-SubCell"/>
</dbReference>
<dbReference type="CDD" id="cd11721">
    <property type="entry name" value="FANCD2"/>
    <property type="match status" value="1"/>
</dbReference>
<evidence type="ECO:0000313" key="8">
    <source>
        <dbReference type="Proteomes" id="UP001208570"/>
    </source>
</evidence>
<evidence type="ECO:0000256" key="3">
    <source>
        <dbReference type="ARBA" id="ARBA00022843"/>
    </source>
</evidence>
<accession>A0AAD9N7V4</accession>
<comment type="caution">
    <text evidence="7">The sequence shown here is derived from an EMBL/GenBank/DDBJ whole genome shotgun (WGS) entry which is preliminary data.</text>
</comment>
<dbReference type="GO" id="GO:0070182">
    <property type="term" value="F:DNA polymerase binding"/>
    <property type="evidence" value="ECO:0007669"/>
    <property type="project" value="TreeGrafter"/>
</dbReference>
<keyword evidence="3" id="KW-0832">Ubl conjugation</keyword>
<proteinExistence type="inferred from homology"/>
<sequence>MVRSKRKKLSYADDGGHSVEKSKKRRVKDDQAATLIDNSVFGELITQAGIVLIAGNKPNQLTQDQAVFQKELVQLLKRHSSYPEVIDEFIDGFVNHIEDTVSSRGGTLESMVKLLLGIDMLQSVYCIEKSKVLASVIVLMFLLLKPKIMDKLLEKLAELSGEEEEMIFDDVEKVNFPRLIMNQFRWLDRVVNSKGLVEKMFEILTVTSITTQREIIGCMPEVIDDSQHSEVTKQLGDMLLDSNELAVPILDSLSNMSLSQELLSQVRESVLLTLHSVSLQDMPVIVKFLLQTVTPPDALEIVKQLRTQLELSTYVPSKSKGKGQSKGRDSKSGTSDRSVEALIVDAIKSAIRFQRFVAEAWIKAIDGEKTVSDHKPLDVIVLLILHNNSYKKPVESLVRNKIRLGKFSETLLEATFTRHGDILRDYFPSVLSLAEVLLHSLEPNIRHFASGIYRYGFYGFDTYCQQEIIGNLVTHTGSGLENEIDASLNILLDLSNTSLKQMVPFIIFVKGILDYMDNLSIGQIRKLYSVLSLLTFKTLGQDDMIQDELHILIRKQLSHNNIKYKRMGVIGGIMIIQSMAANINNSSGETQENKTHSDDMYNQVISLLELIKTSCSHSSEAAALFMDELAMVVYSGKLDGKTENWIAENVTSDFLDNFVVDIDPEKKEGFEILPWKTSYGLDDESENSIVINLVPMLANSYMDKNRKATMKSTTRKCLPLCLSPNFHLLQVCESRQNKGDLTGIDALLGCPLYAADEDVIDKISSLSTKEKELLADSIFLTINWFLELLNAFGSQESIEMKGKIIARLQNITELRDILETVISAIPDYVPLPANFDLDNISLPAASKPLPTSKKPKKLGKGKKKSKNIDKENIGDESNENRDSTVMDKISQVLDKDGSVMEQSTTEAVKAVVDLDVYTPFFREMDISVFNVLTVGLITKAALDTEMNTKDMVVLQIHPPQLEFLLKDLVRKTEHALMAAKRITFLKTKTEKNVGFCHLDHLTPVQVCSRLVKLLPSLCEQLESTSAFFQSLQEANDGVLDGPGCNTEESQLMSSCFHLILKVLLNIFSWSGFQMREHHHLQKEAISVLSARLNSAVASQMPFKLLFRQAFQYLEHFSASIPSLPAAVTLCKLLLTVAEMLEGSGMADNIALLSAGLLKRKWLSADGETAKGAKYNEQLNILLKIYLENSSDVLSCLEDLATVAVPELIESESNGCSHKYPTLTRNSFPVFYKVMLAELVNVVKGIQIYKANSSDDCGRQFVEIFLRQGMPLLDEIFRHHKDDVLGLLKTLQLSTRALQHLCGHSKILRDISLTNQVPLMKKVLEVFVYRVKAMLTMNKCLEAFWLGNLKNRDLRGEEIVSQSTSVAQDSDDDADEDGEIPEEQEESDVEVDKVSEAADRETDGEVPSQYHACGMLKQVDVLRTWSRNSLTGPEDDRRNDGVQN</sequence>
<dbReference type="GO" id="GO:0036297">
    <property type="term" value="P:interstrand cross-link repair"/>
    <property type="evidence" value="ECO:0007669"/>
    <property type="project" value="TreeGrafter"/>
</dbReference>
<evidence type="ECO:0000256" key="4">
    <source>
        <dbReference type="ARBA" id="ARBA00023242"/>
    </source>
</evidence>
<feature type="region of interest" description="Disordered" evidence="6">
    <location>
        <begin position="846"/>
        <end position="886"/>
    </location>
</feature>
<comment type="similarity">
    <text evidence="5">Belongs to the Fanconi anemia protein FANCD2 family.</text>
</comment>
<dbReference type="GO" id="GO:0000793">
    <property type="term" value="C:condensed chromosome"/>
    <property type="evidence" value="ECO:0007669"/>
    <property type="project" value="TreeGrafter"/>
</dbReference>
<protein>
    <recommendedName>
        <fullName evidence="9">Fanconi anemia group D2 protein</fullName>
    </recommendedName>
</protein>
<feature type="compositionally biased region" description="Acidic residues" evidence="6">
    <location>
        <begin position="1368"/>
        <end position="1388"/>
    </location>
</feature>
<keyword evidence="2" id="KW-1017">Isopeptide bond</keyword>
<dbReference type="GO" id="GO:0007129">
    <property type="term" value="P:homologous chromosome pairing at meiosis"/>
    <property type="evidence" value="ECO:0007669"/>
    <property type="project" value="TreeGrafter"/>
</dbReference>
<evidence type="ECO:0000256" key="2">
    <source>
        <dbReference type="ARBA" id="ARBA00022499"/>
    </source>
</evidence>
<name>A0AAD9N7V4_9ANNE</name>
<evidence type="ECO:0000256" key="6">
    <source>
        <dbReference type="SAM" id="MobiDB-lite"/>
    </source>
</evidence>
<dbReference type="Proteomes" id="UP001208570">
    <property type="component" value="Unassembled WGS sequence"/>
</dbReference>
<keyword evidence="8" id="KW-1185">Reference proteome</keyword>
<dbReference type="PANTHER" id="PTHR32086">
    <property type="entry name" value="FANCONI ANEMIA GROUP D2 PROTEIN"/>
    <property type="match status" value="1"/>
</dbReference>
<feature type="compositionally biased region" description="Basic and acidic residues" evidence="6">
    <location>
        <begin position="10"/>
        <end position="25"/>
    </location>
</feature>
<organism evidence="7 8">
    <name type="scientific">Paralvinella palmiformis</name>
    <dbReference type="NCBI Taxonomy" id="53620"/>
    <lineage>
        <taxon>Eukaryota</taxon>
        <taxon>Metazoa</taxon>
        <taxon>Spiralia</taxon>
        <taxon>Lophotrochozoa</taxon>
        <taxon>Annelida</taxon>
        <taxon>Polychaeta</taxon>
        <taxon>Sedentaria</taxon>
        <taxon>Canalipalpata</taxon>
        <taxon>Terebellida</taxon>
        <taxon>Terebelliformia</taxon>
        <taxon>Alvinellidae</taxon>
        <taxon>Paralvinella</taxon>
    </lineage>
</organism>
<evidence type="ECO:0000313" key="7">
    <source>
        <dbReference type="EMBL" id="KAK2158663.1"/>
    </source>
</evidence>
<dbReference type="PANTHER" id="PTHR32086:SF0">
    <property type="entry name" value="FANCONI ANEMIA GROUP D2 PROTEIN"/>
    <property type="match status" value="1"/>
</dbReference>
<gene>
    <name evidence="7" type="ORF">LSH36_166g06016</name>
</gene>
<evidence type="ECO:0000256" key="5">
    <source>
        <dbReference type="ARBA" id="ARBA00093456"/>
    </source>
</evidence>
<feature type="region of interest" description="Disordered" evidence="6">
    <location>
        <begin position="1359"/>
        <end position="1410"/>
    </location>
</feature>
<dbReference type="EMBL" id="JAODUP010000166">
    <property type="protein sequence ID" value="KAK2158663.1"/>
    <property type="molecule type" value="Genomic_DNA"/>
</dbReference>